<feature type="signal peptide" evidence="11">
    <location>
        <begin position="1"/>
        <end position="22"/>
    </location>
</feature>
<evidence type="ECO:0000256" key="6">
    <source>
        <dbReference type="ARBA" id="ARBA00022729"/>
    </source>
</evidence>
<evidence type="ECO:0000256" key="11">
    <source>
        <dbReference type="SAM" id="SignalP"/>
    </source>
</evidence>
<dbReference type="InterPro" id="IPR023614">
    <property type="entry name" value="Porin_dom_sf"/>
</dbReference>
<protein>
    <submittedName>
        <fullName evidence="13">Porin</fullName>
    </submittedName>
</protein>
<evidence type="ECO:0000256" key="5">
    <source>
        <dbReference type="ARBA" id="ARBA00022692"/>
    </source>
</evidence>
<feature type="chain" id="PRO_5026006492" evidence="11">
    <location>
        <begin position="23"/>
        <end position="385"/>
    </location>
</feature>
<dbReference type="EMBL" id="CP039268">
    <property type="protein sequence ID" value="QGU33461.1"/>
    <property type="molecule type" value="Genomic_DNA"/>
</dbReference>
<dbReference type="Proteomes" id="UP000426424">
    <property type="component" value="Chromosome"/>
</dbReference>
<keyword evidence="14" id="KW-1185">Reference proteome</keyword>
<reference evidence="13 14" key="1">
    <citation type="submission" date="2019-12" db="EMBL/GenBank/DDBJ databases">
        <title>The complete genome of the thermophilic, anoxygenic phototrophic gammaproteobacterium Thermochromatium tepidum.</title>
        <authorList>
            <person name="Sattley W.M."/>
            <person name="Swingley W.D."/>
            <person name="Burchell B.M."/>
            <person name="Gurbani S.A."/>
            <person name="Kujawa C.M."/>
            <person name="Nuccio D.A."/>
            <person name="Schladweiler J."/>
            <person name="Shaffer K.N."/>
            <person name="Stokes L.M."/>
            <person name="Touchman J.W."/>
            <person name="Blankenship R.E."/>
            <person name="Madigan M.T."/>
        </authorList>
    </citation>
    <scope>NUCLEOTIDE SEQUENCE [LARGE SCALE GENOMIC DNA]</scope>
    <source>
        <strain evidence="13 14">ATCC 43061</strain>
    </source>
</reference>
<dbReference type="OrthoDB" id="8173690at2"/>
<evidence type="ECO:0000256" key="3">
    <source>
        <dbReference type="ARBA" id="ARBA00022448"/>
    </source>
</evidence>
<evidence type="ECO:0000259" key="12">
    <source>
        <dbReference type="Pfam" id="PF13609"/>
    </source>
</evidence>
<dbReference type="GO" id="GO:0009279">
    <property type="term" value="C:cell outer membrane"/>
    <property type="evidence" value="ECO:0007669"/>
    <property type="project" value="UniProtKB-SubCell"/>
</dbReference>
<dbReference type="KEGG" id="ttp:E6P07_11020"/>
<evidence type="ECO:0000256" key="1">
    <source>
        <dbReference type="ARBA" id="ARBA00004571"/>
    </source>
</evidence>
<keyword evidence="9" id="KW-0472">Membrane</keyword>
<dbReference type="PANTHER" id="PTHR34501">
    <property type="entry name" value="PROTEIN YDDL-RELATED"/>
    <property type="match status" value="1"/>
</dbReference>
<dbReference type="InterPro" id="IPR002299">
    <property type="entry name" value="Porin_Neis"/>
</dbReference>
<dbReference type="GO" id="GO:0046930">
    <property type="term" value="C:pore complex"/>
    <property type="evidence" value="ECO:0007669"/>
    <property type="project" value="UniProtKB-KW"/>
</dbReference>
<feature type="domain" description="Porin" evidence="12">
    <location>
        <begin position="9"/>
        <end position="368"/>
    </location>
</feature>
<dbReference type="SUPFAM" id="SSF56935">
    <property type="entry name" value="Porins"/>
    <property type="match status" value="1"/>
</dbReference>
<evidence type="ECO:0000256" key="10">
    <source>
        <dbReference type="ARBA" id="ARBA00023237"/>
    </source>
</evidence>
<keyword evidence="4" id="KW-1134">Transmembrane beta strand</keyword>
<dbReference type="InterPro" id="IPR033900">
    <property type="entry name" value="Gram_neg_porin_domain"/>
</dbReference>
<comment type="subcellular location">
    <subcellularLocation>
        <location evidence="1">Cell outer membrane</location>
        <topology evidence="1">Multi-pass membrane protein</topology>
    </subcellularLocation>
</comment>
<evidence type="ECO:0000313" key="13">
    <source>
        <dbReference type="EMBL" id="QGU33461.1"/>
    </source>
</evidence>
<dbReference type="AlphaFoldDB" id="A0A6I6E0L4"/>
<dbReference type="CDD" id="cd00342">
    <property type="entry name" value="gram_neg_porins"/>
    <property type="match status" value="1"/>
</dbReference>
<dbReference type="PANTHER" id="PTHR34501:SF9">
    <property type="entry name" value="MAJOR OUTER MEMBRANE PROTEIN P.IA"/>
    <property type="match status" value="1"/>
</dbReference>
<proteinExistence type="predicted"/>
<sequence>MNKKLLSLAVAAAMVAPTAAMADAILYGKLHMSIDWADVEDTGNKGEPGYKKGFEGWGLNGRAGIPGESRANRIGVKGSEDLGNGMKAIYQVEFGIKMTEESTTGNAASGSNDSITMRNSFAGLTGDWGTFVVGRNDTPYKTSTGKLDLFSDTMADYNGTVRFDDVRADNAIAYVSPSLSGFQLSAAVHAGGASTAGYGENINSDSLAEAYSIAGIYSNGPFYASLAYESLGSELFMNTATSDNNLSQGYVDDDYTKWRVGLGLMDWNGFTLTGIYEEQSNLPAGQINPAANNEKLKAWQLQAGYSFGNNMVKAMYGSGNRDGRINIGAPKDLRDTIEGDYYTWAIAFDHNLSKRTKAYVLYTQVDDDRPSADWDGFSVGMIHNF</sequence>
<evidence type="ECO:0000256" key="4">
    <source>
        <dbReference type="ARBA" id="ARBA00022452"/>
    </source>
</evidence>
<dbReference type="PRINTS" id="PR00184">
    <property type="entry name" value="NEISSPPORIN"/>
</dbReference>
<evidence type="ECO:0000256" key="2">
    <source>
        <dbReference type="ARBA" id="ARBA00011233"/>
    </source>
</evidence>
<gene>
    <name evidence="13" type="ORF">E6P07_11020</name>
</gene>
<dbReference type="InterPro" id="IPR050298">
    <property type="entry name" value="Gram-neg_bact_OMP"/>
</dbReference>
<dbReference type="GO" id="GO:0006811">
    <property type="term" value="P:monoatomic ion transport"/>
    <property type="evidence" value="ECO:0007669"/>
    <property type="project" value="UniProtKB-KW"/>
</dbReference>
<keyword evidence="6 11" id="KW-0732">Signal</keyword>
<comment type="subunit">
    <text evidence="2">Homotrimer.</text>
</comment>
<accession>A0A6I6E0L4</accession>
<dbReference type="Gene3D" id="2.40.160.10">
    <property type="entry name" value="Porin"/>
    <property type="match status" value="1"/>
</dbReference>
<name>A0A6I6E0L4_THETI</name>
<evidence type="ECO:0000256" key="8">
    <source>
        <dbReference type="ARBA" id="ARBA00023114"/>
    </source>
</evidence>
<dbReference type="RefSeq" id="WP_153975653.1">
    <property type="nucleotide sequence ID" value="NZ_CP039268.1"/>
</dbReference>
<keyword evidence="3" id="KW-0813">Transport</keyword>
<evidence type="ECO:0000313" key="14">
    <source>
        <dbReference type="Proteomes" id="UP000426424"/>
    </source>
</evidence>
<keyword evidence="8" id="KW-0626">Porin</keyword>
<keyword evidence="10" id="KW-0998">Cell outer membrane</keyword>
<organism evidence="13 14">
    <name type="scientific">Thermochromatium tepidum ATCC 43061</name>
    <dbReference type="NCBI Taxonomy" id="316276"/>
    <lineage>
        <taxon>Bacteria</taxon>
        <taxon>Pseudomonadati</taxon>
        <taxon>Pseudomonadota</taxon>
        <taxon>Gammaproteobacteria</taxon>
        <taxon>Chromatiales</taxon>
        <taxon>Chromatiaceae</taxon>
        <taxon>Thermochromatium</taxon>
    </lineage>
</organism>
<keyword evidence="5" id="KW-0812">Transmembrane</keyword>
<dbReference type="GO" id="GO:0015288">
    <property type="term" value="F:porin activity"/>
    <property type="evidence" value="ECO:0007669"/>
    <property type="project" value="UniProtKB-KW"/>
</dbReference>
<evidence type="ECO:0000256" key="9">
    <source>
        <dbReference type="ARBA" id="ARBA00023136"/>
    </source>
</evidence>
<dbReference type="Pfam" id="PF13609">
    <property type="entry name" value="Porin_4"/>
    <property type="match status" value="1"/>
</dbReference>
<keyword evidence="7" id="KW-0406">Ion transport</keyword>
<evidence type="ECO:0000256" key="7">
    <source>
        <dbReference type="ARBA" id="ARBA00023065"/>
    </source>
</evidence>